<dbReference type="EMBL" id="LGTL01000008">
    <property type="protein sequence ID" value="KPA80671.1"/>
    <property type="molecule type" value="Genomic_DNA"/>
</dbReference>
<dbReference type="AlphaFoldDB" id="A0A0N1J4U9"/>
<dbReference type="RefSeq" id="XP_015659110.1">
    <property type="nucleotide sequence ID" value="XM_015802666.1"/>
</dbReference>
<protein>
    <submittedName>
        <fullName evidence="1">Uncharacterized protein</fullName>
    </submittedName>
</protein>
<dbReference type="VEuPathDB" id="TriTrypDB:LpyrH10_08_3010"/>
<accession>A0A0N1J4U9</accession>
<sequence length="215" mass="24865">MKGTAAPFCFRVFLDDLTPYLWQACATVLRLQTELLPASRVTRDPRPPPPPSLFPLQPVLTPFFLSFPFSLRSGRDLFLKSVVLRWRLRCFLLSSFTAMQRHLYAFFLKEQRRSSPSRECIFTKMEACSAHAHTHMNVFQLFFLPSFSVLNDVFVSFFILPSLYYLLPRFARWLSPFYYSFSLSLSPQQHLCLLPSPLPFFRCGAPLCGCSRVLG</sequence>
<proteinExistence type="predicted"/>
<organism evidence="1 2">
    <name type="scientific">Leptomonas pyrrhocoris</name>
    <name type="common">Firebug parasite</name>
    <dbReference type="NCBI Taxonomy" id="157538"/>
    <lineage>
        <taxon>Eukaryota</taxon>
        <taxon>Discoba</taxon>
        <taxon>Euglenozoa</taxon>
        <taxon>Kinetoplastea</taxon>
        <taxon>Metakinetoplastina</taxon>
        <taxon>Trypanosomatida</taxon>
        <taxon>Trypanosomatidae</taxon>
        <taxon>Leishmaniinae</taxon>
        <taxon>Leptomonas</taxon>
    </lineage>
</organism>
<dbReference type="GeneID" id="26905143"/>
<evidence type="ECO:0000313" key="2">
    <source>
        <dbReference type="Proteomes" id="UP000037923"/>
    </source>
</evidence>
<evidence type="ECO:0000313" key="1">
    <source>
        <dbReference type="EMBL" id="KPA80671.1"/>
    </source>
</evidence>
<gene>
    <name evidence="1" type="ORF">ABB37_04852</name>
</gene>
<name>A0A0N1J4U9_LEPPY</name>
<dbReference type="Proteomes" id="UP000037923">
    <property type="component" value="Unassembled WGS sequence"/>
</dbReference>
<comment type="caution">
    <text evidence="1">The sequence shown here is derived from an EMBL/GenBank/DDBJ whole genome shotgun (WGS) entry which is preliminary data.</text>
</comment>
<keyword evidence="2" id="KW-1185">Reference proteome</keyword>
<reference evidence="1 2" key="1">
    <citation type="submission" date="2015-07" db="EMBL/GenBank/DDBJ databases">
        <title>High-quality genome of monoxenous trypanosomatid Leptomonas pyrrhocoris.</title>
        <authorList>
            <person name="Flegontov P."/>
            <person name="Butenko A."/>
            <person name="Firsov S."/>
            <person name="Vlcek C."/>
            <person name="Logacheva M.D."/>
            <person name="Field M."/>
            <person name="Filatov D."/>
            <person name="Flegontova O."/>
            <person name="Gerasimov E."/>
            <person name="Jackson A.P."/>
            <person name="Kelly S."/>
            <person name="Opperdoes F."/>
            <person name="O'Reilly A."/>
            <person name="Votypka J."/>
            <person name="Yurchenko V."/>
            <person name="Lukes J."/>
        </authorList>
    </citation>
    <scope>NUCLEOTIDE SEQUENCE [LARGE SCALE GENOMIC DNA]</scope>
    <source>
        <strain evidence="1">H10</strain>
    </source>
</reference>